<evidence type="ECO:0000313" key="3">
    <source>
        <dbReference type="Proteomes" id="UP000828390"/>
    </source>
</evidence>
<gene>
    <name evidence="2" type="ORF">DPMN_086953</name>
</gene>
<dbReference type="Proteomes" id="UP000828390">
    <property type="component" value="Unassembled WGS sequence"/>
</dbReference>
<organism evidence="2 3">
    <name type="scientific">Dreissena polymorpha</name>
    <name type="common">Zebra mussel</name>
    <name type="synonym">Mytilus polymorpha</name>
    <dbReference type="NCBI Taxonomy" id="45954"/>
    <lineage>
        <taxon>Eukaryota</taxon>
        <taxon>Metazoa</taxon>
        <taxon>Spiralia</taxon>
        <taxon>Lophotrochozoa</taxon>
        <taxon>Mollusca</taxon>
        <taxon>Bivalvia</taxon>
        <taxon>Autobranchia</taxon>
        <taxon>Heteroconchia</taxon>
        <taxon>Euheterodonta</taxon>
        <taxon>Imparidentia</taxon>
        <taxon>Neoheterodontei</taxon>
        <taxon>Myida</taxon>
        <taxon>Dreissenoidea</taxon>
        <taxon>Dreissenidae</taxon>
        <taxon>Dreissena</taxon>
    </lineage>
</organism>
<dbReference type="OrthoDB" id="6285499at2759"/>
<comment type="caution">
    <text evidence="2">The sequence shown here is derived from an EMBL/GenBank/DDBJ whole genome shotgun (WGS) entry which is preliminary data.</text>
</comment>
<keyword evidence="3" id="KW-1185">Reference proteome</keyword>
<reference evidence="2" key="2">
    <citation type="submission" date="2020-11" db="EMBL/GenBank/DDBJ databases">
        <authorList>
            <person name="McCartney M.A."/>
            <person name="Auch B."/>
            <person name="Kono T."/>
            <person name="Mallez S."/>
            <person name="Becker A."/>
            <person name="Gohl D.M."/>
            <person name="Silverstein K.A.T."/>
            <person name="Koren S."/>
            <person name="Bechman K.B."/>
            <person name="Herman A."/>
            <person name="Abrahante J.E."/>
            <person name="Garbe J."/>
        </authorList>
    </citation>
    <scope>NUCLEOTIDE SEQUENCE</scope>
    <source>
        <strain evidence="2">Duluth1</strain>
        <tissue evidence="2">Whole animal</tissue>
    </source>
</reference>
<name>A0A9D4KSU0_DREPO</name>
<proteinExistence type="predicted"/>
<evidence type="ECO:0000313" key="2">
    <source>
        <dbReference type="EMBL" id="KAH3844692.1"/>
    </source>
</evidence>
<keyword evidence="1" id="KW-0175">Coiled coil</keyword>
<accession>A0A9D4KSU0</accession>
<sequence>MEGETAIEKSVKDFVFSKIQEKVYLDVSTSNTICIKSCAKQGSIALAMFWLRVLRHQNNYPMPKFPYKDVYDKQGYYKVILKADSVTITTFMRCGTLVMEGSWVLEWFLNTFPAIMEGYDAPIRQPLTNSTVYRQYTENWKRARDADTLRLAEKEAAERLSEDRALEILNDDRSRIISHADKNEDSKKATKSMAEILQQAANAAEKEAEEELELMMLDVWPKDILENQLVHLKTCRVRDGSTYIYPLWKSLLHTWLSDPTRRVYIVTPQLDAVRLVDICNIVLQHRIEANLDSIFVMQTCDQGQTIHQVKNKALSKYDAKDQMYIEYKVYGSIIYPSRRFGASFIACIHGKEAEILTTTACFHGSHFDRSCMDSVHYQKMSDIDFVSKFLAPINASLHDEK</sequence>
<feature type="coiled-coil region" evidence="1">
    <location>
        <begin position="187"/>
        <end position="214"/>
    </location>
</feature>
<protein>
    <submittedName>
        <fullName evidence="2">Uncharacterized protein</fullName>
    </submittedName>
</protein>
<dbReference type="AlphaFoldDB" id="A0A9D4KSU0"/>
<dbReference type="EMBL" id="JAIWYP010000003">
    <property type="protein sequence ID" value="KAH3844692.1"/>
    <property type="molecule type" value="Genomic_DNA"/>
</dbReference>
<evidence type="ECO:0000256" key="1">
    <source>
        <dbReference type="SAM" id="Coils"/>
    </source>
</evidence>
<reference evidence="2" key="1">
    <citation type="journal article" date="2019" name="bioRxiv">
        <title>The Genome of the Zebra Mussel, Dreissena polymorpha: A Resource for Invasive Species Research.</title>
        <authorList>
            <person name="McCartney M.A."/>
            <person name="Auch B."/>
            <person name="Kono T."/>
            <person name="Mallez S."/>
            <person name="Zhang Y."/>
            <person name="Obille A."/>
            <person name="Becker A."/>
            <person name="Abrahante J.E."/>
            <person name="Garbe J."/>
            <person name="Badalamenti J.P."/>
            <person name="Herman A."/>
            <person name="Mangelson H."/>
            <person name="Liachko I."/>
            <person name="Sullivan S."/>
            <person name="Sone E.D."/>
            <person name="Koren S."/>
            <person name="Silverstein K.A.T."/>
            <person name="Beckman K.B."/>
            <person name="Gohl D.M."/>
        </authorList>
    </citation>
    <scope>NUCLEOTIDE SEQUENCE</scope>
    <source>
        <strain evidence="2">Duluth1</strain>
        <tissue evidence="2">Whole animal</tissue>
    </source>
</reference>